<sequence length="216" mass="23713">MLWVVIHTCSSGVVTCGRCPRSFVSYGPRSESPTAARPGRSFSPAPVVTFCSHLSSVVVCRPHWLATVVLSIRRRHLHLLLYREGSTEEGTEKDEEGRCGEQGTMPCSELPRSHPFVHKHAPRPHPLPRSCSSPPFLHRSCRPVALSLSWPEVVCPSISSPSVVVVGGQSRSYMLFVVRWCQPSSIITCHKAHILHWKGGVGGGWVLPEAPATSLR</sequence>
<reference evidence="1" key="1">
    <citation type="submission" date="2020-11" db="EMBL/GenBank/DDBJ databases">
        <authorList>
            <consortium name="DOE Joint Genome Institute"/>
            <person name="Ahrendt S."/>
            <person name="Riley R."/>
            <person name="Andreopoulos W."/>
            <person name="Labutti K."/>
            <person name="Pangilinan J."/>
            <person name="Ruiz-Duenas F.J."/>
            <person name="Barrasa J.M."/>
            <person name="Sanchez-Garcia M."/>
            <person name="Camarero S."/>
            <person name="Miyauchi S."/>
            <person name="Serrano A."/>
            <person name="Linde D."/>
            <person name="Babiker R."/>
            <person name="Drula E."/>
            <person name="Ayuso-Fernandez I."/>
            <person name="Pacheco R."/>
            <person name="Padilla G."/>
            <person name="Ferreira P."/>
            <person name="Barriuso J."/>
            <person name="Kellner H."/>
            <person name="Castanera R."/>
            <person name="Alfaro M."/>
            <person name="Ramirez L."/>
            <person name="Pisabarro A.G."/>
            <person name="Kuo A."/>
            <person name="Tritt A."/>
            <person name="Lipzen A."/>
            <person name="He G."/>
            <person name="Yan M."/>
            <person name="Ng V."/>
            <person name="Cullen D."/>
            <person name="Martin F."/>
            <person name="Rosso M.-N."/>
            <person name="Henrissat B."/>
            <person name="Hibbett D."/>
            <person name="Martinez A.T."/>
            <person name="Grigoriev I.V."/>
        </authorList>
    </citation>
    <scope>NUCLEOTIDE SEQUENCE</scope>
    <source>
        <strain evidence="1">CIRM-BRFM 674</strain>
    </source>
</reference>
<organism evidence="1 2">
    <name type="scientific">Pholiota conissans</name>
    <dbReference type="NCBI Taxonomy" id="109636"/>
    <lineage>
        <taxon>Eukaryota</taxon>
        <taxon>Fungi</taxon>
        <taxon>Dikarya</taxon>
        <taxon>Basidiomycota</taxon>
        <taxon>Agaricomycotina</taxon>
        <taxon>Agaricomycetes</taxon>
        <taxon>Agaricomycetidae</taxon>
        <taxon>Agaricales</taxon>
        <taxon>Agaricineae</taxon>
        <taxon>Strophariaceae</taxon>
        <taxon>Pholiota</taxon>
    </lineage>
</organism>
<dbReference type="Proteomes" id="UP000807469">
    <property type="component" value="Unassembled WGS sequence"/>
</dbReference>
<name>A0A9P6CPP7_9AGAR</name>
<comment type="caution">
    <text evidence="1">The sequence shown here is derived from an EMBL/GenBank/DDBJ whole genome shotgun (WGS) entry which is preliminary data.</text>
</comment>
<protein>
    <submittedName>
        <fullName evidence="1">Uncharacterized protein</fullName>
    </submittedName>
</protein>
<evidence type="ECO:0000313" key="1">
    <source>
        <dbReference type="EMBL" id="KAF9474921.1"/>
    </source>
</evidence>
<dbReference type="AlphaFoldDB" id="A0A9P6CPP7"/>
<accession>A0A9P6CPP7</accession>
<keyword evidence="2" id="KW-1185">Reference proteome</keyword>
<evidence type="ECO:0000313" key="2">
    <source>
        <dbReference type="Proteomes" id="UP000807469"/>
    </source>
</evidence>
<proteinExistence type="predicted"/>
<gene>
    <name evidence="1" type="ORF">BDN70DRAFT_287068</name>
</gene>
<dbReference type="EMBL" id="MU155355">
    <property type="protein sequence ID" value="KAF9474921.1"/>
    <property type="molecule type" value="Genomic_DNA"/>
</dbReference>